<evidence type="ECO:0000313" key="7">
    <source>
        <dbReference type="EMBL" id="KYJ87584.1"/>
    </source>
</evidence>
<name>A0A151CJH6_9BACT</name>
<comment type="caution">
    <text evidence="7">The sequence shown here is derived from an EMBL/GenBank/DDBJ whole genome shotgun (WGS) entry which is preliminary data.</text>
</comment>
<dbReference type="Proteomes" id="UP000075359">
    <property type="component" value="Unassembled WGS sequence"/>
</dbReference>
<evidence type="ECO:0000256" key="3">
    <source>
        <dbReference type="ARBA" id="ARBA00022989"/>
    </source>
</evidence>
<dbReference type="GO" id="GO:0097347">
    <property type="term" value="C:TAM protein secretion complex"/>
    <property type="evidence" value="ECO:0007669"/>
    <property type="project" value="TreeGrafter"/>
</dbReference>
<keyword evidence="2" id="KW-0812">Transmembrane</keyword>
<protein>
    <recommendedName>
        <fullName evidence="6">Translocation and assembly module TamB C-terminal domain-containing protein</fullName>
    </recommendedName>
</protein>
<dbReference type="STRING" id="1630136.AS592_10810"/>
<evidence type="ECO:0000256" key="4">
    <source>
        <dbReference type="ARBA" id="ARBA00023136"/>
    </source>
</evidence>
<evidence type="ECO:0000313" key="8">
    <source>
        <dbReference type="Proteomes" id="UP000075359"/>
    </source>
</evidence>
<evidence type="ECO:0000256" key="1">
    <source>
        <dbReference type="ARBA" id="ARBA00004167"/>
    </source>
</evidence>
<dbReference type="InterPro" id="IPR007452">
    <property type="entry name" value="TamB_C"/>
</dbReference>
<dbReference type="PANTHER" id="PTHR36985">
    <property type="entry name" value="TRANSLOCATION AND ASSEMBLY MODULE SUBUNIT TAMB"/>
    <property type="match status" value="1"/>
</dbReference>
<keyword evidence="3" id="KW-1133">Transmembrane helix</keyword>
<feature type="domain" description="Translocation and assembly module TamB C-terminal" evidence="6">
    <location>
        <begin position="914"/>
        <end position="1190"/>
    </location>
</feature>
<accession>A0A151CJH6</accession>
<keyword evidence="8" id="KW-1185">Reference proteome</keyword>
<sequence length="1206" mass="132750">MKKFFYGILIFFVSLLVIIVIAANSSYVIKKAADAFAPDYNITYDDITGNVFTGVKINGLKYADMNISKQIKFSWNPSKILYKRIAISEISGENIDVDSVKALIASFPASEDNSSSEPFPLVVTVGEVHVSVNPFVEQGILFEKTRLDAEDIFYASDEVEVGDLQLQVDTNVTDLKLHAALEDGKVTVKALSIEQIDSETLQAMFMPQEGNAAQGTEPKTASEEKSGPINSLIPKEVEVEHFTATLKPRAYLDASVDRLKVTIDDVKADIVKIIENKKSAISVGNYALDLKSDVGQVDIEGMLKDDTVTLKKVNIVKVDTMALKSMFAPDSNETDTTEAGEEVAQTETNEENNSTVAEKKNNLIPQKIVLRSLHADVLPATFKPIHILAFALDANGLKVDLEKLLVEEGEIDLNGTTNLTNFSEKGKIRNNQLKGHIVLTPNQTLFDLYELPLRKEAIGDIRIDFGASKEKVRVDLNAKAKHILIVKQDVNQTDANATDLNESKQFNVDIDHLKAHLVYLIGEKKADANADIQVTTPYAEGITLKSTFTMADSAMQYEGALKIGQIEGFDPKLVKPVNNLQVVFKGNEKELETKIDSDGLAGYFNVPDFKKSGKFHLETKAAVEVGKMVTLPPELNATKVNAVIDVPLNFAKLVPIKGKAVIRSNVANVDADLLYGDTVTLKVVTKIPKDSLLKNFDKNIRWNAISPLTANVKMGEKEITASLKSSKIAADMKMLPFAGTVDGKIKVSGVTATIKGDKSGTIRLKSDVSSFKTLLGTVNQFYRVDNLPKVEGKLDLSVVLQKSGDIALNLTSPQVIYHADRKTVHNIDDVKVSIGTQKGNKLLLKSYQLTYNKMKFFATKPSEITFKDQTITIAQLWLNDQLKVTGQLDTKTMKGEILADAPTFHFAHEMIDLDSRINIKTKFNGAATDVNGKVTLLGGDVHYDLGTKSFPSDSDILIVQEMKKKEPSPFMDNLTINMIIDSEKPLVYKQGDIDMQANADMKILKAINSDPLVLGELKLVKGGTYDFQGKRFVVKKGDIYFTGDPSKPLLDVEVEYQAENYLITITVSGTPAVPVINFSSRPSLTREQILSVILFDSEEGAGSNSSEDMMKMMGGAMAKSALANAGVKIDYLSLGTDGSMEIGKKITDKITVIYVNDEVSSVRMKYRHSPRTESILEFDEISQSYDIVYRRDMSADDIIMLGRDKE</sequence>
<feature type="compositionally biased region" description="Polar residues" evidence="5">
    <location>
        <begin position="345"/>
        <end position="356"/>
    </location>
</feature>
<dbReference type="GO" id="GO:0005886">
    <property type="term" value="C:plasma membrane"/>
    <property type="evidence" value="ECO:0007669"/>
    <property type="project" value="InterPro"/>
</dbReference>
<reference evidence="7 8" key="1">
    <citation type="submission" date="2015-11" db="EMBL/GenBank/DDBJ databases">
        <title>Draft genome of Sulfurovum riftiae 1812E, a member of the Epsilonproteobacteria isolated from the tube of the deep-sea hydrothermal vent tubewom Riftia pachyptila.</title>
        <authorList>
            <person name="Vetriani C."/>
            <person name="Giovannelli D."/>
        </authorList>
    </citation>
    <scope>NUCLEOTIDE SEQUENCE [LARGE SCALE GENOMIC DNA]</scope>
    <source>
        <strain evidence="7 8">1812E</strain>
    </source>
</reference>
<keyword evidence="4" id="KW-0472">Membrane</keyword>
<comment type="subcellular location">
    <subcellularLocation>
        <location evidence="1">Membrane</location>
        <topology evidence="1">Single-pass membrane protein</topology>
    </subcellularLocation>
</comment>
<feature type="compositionally biased region" description="Acidic residues" evidence="5">
    <location>
        <begin position="332"/>
        <end position="341"/>
    </location>
</feature>
<dbReference type="EMBL" id="LNKT01000001">
    <property type="protein sequence ID" value="KYJ87584.1"/>
    <property type="molecule type" value="Genomic_DNA"/>
</dbReference>
<dbReference type="PANTHER" id="PTHR36985:SF1">
    <property type="entry name" value="TRANSLOCATION AND ASSEMBLY MODULE SUBUNIT TAMB"/>
    <property type="match status" value="1"/>
</dbReference>
<dbReference type="GO" id="GO:0009306">
    <property type="term" value="P:protein secretion"/>
    <property type="evidence" value="ECO:0007669"/>
    <property type="project" value="InterPro"/>
</dbReference>
<evidence type="ECO:0000256" key="5">
    <source>
        <dbReference type="SAM" id="MobiDB-lite"/>
    </source>
</evidence>
<proteinExistence type="predicted"/>
<dbReference type="OrthoDB" id="5348023at2"/>
<dbReference type="RefSeq" id="WP_067328537.1">
    <property type="nucleotide sequence ID" value="NZ_LNKT01000001.1"/>
</dbReference>
<gene>
    <name evidence="7" type="ORF">AS592_10810</name>
</gene>
<dbReference type="AlphaFoldDB" id="A0A151CJH6"/>
<evidence type="ECO:0000259" key="6">
    <source>
        <dbReference type="Pfam" id="PF04357"/>
    </source>
</evidence>
<organism evidence="7 8">
    <name type="scientific">Sulfurovum riftiae</name>
    <dbReference type="NCBI Taxonomy" id="1630136"/>
    <lineage>
        <taxon>Bacteria</taxon>
        <taxon>Pseudomonadati</taxon>
        <taxon>Campylobacterota</taxon>
        <taxon>Epsilonproteobacteria</taxon>
        <taxon>Campylobacterales</taxon>
        <taxon>Sulfurovaceae</taxon>
        <taxon>Sulfurovum</taxon>
    </lineage>
</organism>
<evidence type="ECO:0000256" key="2">
    <source>
        <dbReference type="ARBA" id="ARBA00022692"/>
    </source>
</evidence>
<dbReference type="Pfam" id="PF04357">
    <property type="entry name" value="TamB"/>
    <property type="match status" value="1"/>
</dbReference>
<feature type="region of interest" description="Disordered" evidence="5">
    <location>
        <begin position="329"/>
        <end position="357"/>
    </location>
</feature>